<dbReference type="AlphaFoldDB" id="A0A498RAG2"/>
<evidence type="ECO:0000256" key="1">
    <source>
        <dbReference type="SAM" id="Phobius"/>
    </source>
</evidence>
<accession>A0A498RAG2</accession>
<dbReference type="Gene3D" id="2.60.200.20">
    <property type="match status" value="1"/>
</dbReference>
<keyword evidence="4" id="KW-1185">Reference proteome</keyword>
<dbReference type="InterPro" id="IPR050923">
    <property type="entry name" value="Cell_Proc_Reg/RNA_Proc"/>
</dbReference>
<dbReference type="Proteomes" id="UP000277811">
    <property type="component" value="Unassembled WGS sequence"/>
</dbReference>
<dbReference type="InterPro" id="IPR008984">
    <property type="entry name" value="SMAD_FHA_dom_sf"/>
</dbReference>
<dbReference type="InterPro" id="IPR000253">
    <property type="entry name" value="FHA_dom"/>
</dbReference>
<evidence type="ECO:0000313" key="3">
    <source>
        <dbReference type="EMBL" id="VBB07940.1"/>
    </source>
</evidence>
<evidence type="ECO:0000259" key="2">
    <source>
        <dbReference type="PROSITE" id="PS50006"/>
    </source>
</evidence>
<keyword evidence="1" id="KW-0812">Transmembrane</keyword>
<dbReference type="PROSITE" id="PS50006">
    <property type="entry name" value="FHA_DOMAIN"/>
    <property type="match status" value="1"/>
</dbReference>
<keyword evidence="1" id="KW-0472">Membrane</keyword>
<feature type="domain" description="FHA" evidence="2">
    <location>
        <begin position="81"/>
        <end position="130"/>
    </location>
</feature>
<feature type="transmembrane region" description="Helical" evidence="1">
    <location>
        <begin position="6"/>
        <end position="27"/>
    </location>
</feature>
<reference evidence="3 4" key="1">
    <citation type="submission" date="2018-06" db="EMBL/GenBank/DDBJ databases">
        <authorList>
            <person name="Strepis N."/>
        </authorList>
    </citation>
    <scope>NUCLEOTIDE SEQUENCE [LARGE SCALE GENOMIC DNA]</scope>
    <source>
        <strain evidence="3">LUCI</strain>
    </source>
</reference>
<dbReference type="SMART" id="SM00240">
    <property type="entry name" value="FHA"/>
    <property type="match status" value="1"/>
</dbReference>
<sequence length="153" mass="17475">MPSTMWLLNIVTVVLQYSLVLLIYYFLYRAIRIAYVGLQPAVAGESVPERRRVKQERARMIVLDQGAVALAQHYFELNETTSIGRNDENDIVIAETVVSYEHACISKYKEGYWLDDLHSTNGTFLNGQRITQEAFLHNGDLIRIGSVTFKFEG</sequence>
<dbReference type="SUPFAM" id="SSF49879">
    <property type="entry name" value="SMAD/FHA domain"/>
    <property type="match status" value="1"/>
</dbReference>
<dbReference type="PANTHER" id="PTHR23308">
    <property type="entry name" value="NUCLEAR INHIBITOR OF PROTEIN PHOSPHATASE-1"/>
    <property type="match status" value="1"/>
</dbReference>
<keyword evidence="1" id="KW-1133">Transmembrane helix</keyword>
<dbReference type="EMBL" id="UPPP01000083">
    <property type="protein sequence ID" value="VBB07940.1"/>
    <property type="molecule type" value="Genomic_DNA"/>
</dbReference>
<dbReference type="OrthoDB" id="9816434at2"/>
<dbReference type="CDD" id="cd00060">
    <property type="entry name" value="FHA"/>
    <property type="match status" value="1"/>
</dbReference>
<organism evidence="3 4">
    <name type="scientific">Lucifera butyrica</name>
    <dbReference type="NCBI Taxonomy" id="1351585"/>
    <lineage>
        <taxon>Bacteria</taxon>
        <taxon>Bacillati</taxon>
        <taxon>Bacillota</taxon>
        <taxon>Negativicutes</taxon>
        <taxon>Veillonellales</taxon>
        <taxon>Veillonellaceae</taxon>
        <taxon>Lucifera</taxon>
    </lineage>
</organism>
<name>A0A498RAG2_9FIRM</name>
<protein>
    <recommendedName>
        <fullName evidence="2">FHA domain-containing protein</fullName>
    </recommendedName>
</protein>
<dbReference type="Pfam" id="PF00498">
    <property type="entry name" value="FHA"/>
    <property type="match status" value="1"/>
</dbReference>
<proteinExistence type="predicted"/>
<evidence type="ECO:0000313" key="4">
    <source>
        <dbReference type="Proteomes" id="UP000277811"/>
    </source>
</evidence>
<gene>
    <name evidence="3" type="ORF">LUCI_3205</name>
</gene>
<dbReference type="RefSeq" id="WP_122628861.1">
    <property type="nucleotide sequence ID" value="NZ_UPPP01000083.1"/>
</dbReference>